<accession>A0A8X7SDX0</accession>
<feature type="compositionally biased region" description="Low complexity" evidence="1">
    <location>
        <begin position="14"/>
        <end position="23"/>
    </location>
</feature>
<keyword evidence="3" id="KW-1185">Reference proteome</keyword>
<evidence type="ECO:0000313" key="2">
    <source>
        <dbReference type="EMBL" id="KAG2304353.1"/>
    </source>
</evidence>
<sequence length="94" mass="10264">MNDCEASNARRTLLDPLPTTSSLQFTTRRAPIDRDTKPEPLNPMLSATNHQPFNPSLLNRSLDESVLLDVSSQNDDAAWTEEMARDGSSGGYGG</sequence>
<evidence type="ECO:0000313" key="3">
    <source>
        <dbReference type="Proteomes" id="UP000886595"/>
    </source>
</evidence>
<dbReference type="EMBL" id="JAAMPC010000007">
    <property type="protein sequence ID" value="KAG2304353.1"/>
    <property type="molecule type" value="Genomic_DNA"/>
</dbReference>
<gene>
    <name evidence="2" type="ORF">Bca52824_033004</name>
</gene>
<organism evidence="2 3">
    <name type="scientific">Brassica carinata</name>
    <name type="common">Ethiopian mustard</name>
    <name type="synonym">Abyssinian cabbage</name>
    <dbReference type="NCBI Taxonomy" id="52824"/>
    <lineage>
        <taxon>Eukaryota</taxon>
        <taxon>Viridiplantae</taxon>
        <taxon>Streptophyta</taxon>
        <taxon>Embryophyta</taxon>
        <taxon>Tracheophyta</taxon>
        <taxon>Spermatophyta</taxon>
        <taxon>Magnoliopsida</taxon>
        <taxon>eudicotyledons</taxon>
        <taxon>Gunneridae</taxon>
        <taxon>Pentapetalae</taxon>
        <taxon>rosids</taxon>
        <taxon>malvids</taxon>
        <taxon>Brassicales</taxon>
        <taxon>Brassicaceae</taxon>
        <taxon>Brassiceae</taxon>
        <taxon>Brassica</taxon>
    </lineage>
</organism>
<feature type="region of interest" description="Disordered" evidence="1">
    <location>
        <begin position="1"/>
        <end position="56"/>
    </location>
</feature>
<reference evidence="2 3" key="1">
    <citation type="submission" date="2020-02" db="EMBL/GenBank/DDBJ databases">
        <authorList>
            <person name="Ma Q."/>
            <person name="Huang Y."/>
            <person name="Song X."/>
            <person name="Pei D."/>
        </authorList>
    </citation>
    <scope>NUCLEOTIDE SEQUENCE [LARGE SCALE GENOMIC DNA]</scope>
    <source>
        <strain evidence="2">Sxm20200214</strain>
        <tissue evidence="2">Leaf</tissue>
    </source>
</reference>
<evidence type="ECO:0000256" key="1">
    <source>
        <dbReference type="SAM" id="MobiDB-lite"/>
    </source>
</evidence>
<dbReference type="Proteomes" id="UP000886595">
    <property type="component" value="Unassembled WGS sequence"/>
</dbReference>
<protein>
    <submittedName>
        <fullName evidence="2">Uncharacterized protein</fullName>
    </submittedName>
</protein>
<dbReference type="AlphaFoldDB" id="A0A8X7SDX0"/>
<proteinExistence type="predicted"/>
<comment type="caution">
    <text evidence="2">The sequence shown here is derived from an EMBL/GenBank/DDBJ whole genome shotgun (WGS) entry which is preliminary data.</text>
</comment>
<feature type="region of interest" description="Disordered" evidence="1">
    <location>
        <begin position="73"/>
        <end position="94"/>
    </location>
</feature>
<name>A0A8X7SDX0_BRACI</name>
<feature type="compositionally biased region" description="Polar residues" evidence="1">
    <location>
        <begin position="45"/>
        <end position="56"/>
    </location>
</feature>